<evidence type="ECO:0000313" key="2">
    <source>
        <dbReference type="EMBL" id="MCF0060222.1"/>
    </source>
</evidence>
<accession>A0A9X1TCL8</accession>
<keyword evidence="3" id="KW-1185">Reference proteome</keyword>
<dbReference type="EMBL" id="JAJTTC010000001">
    <property type="protein sequence ID" value="MCF0060222.1"/>
    <property type="molecule type" value="Genomic_DNA"/>
</dbReference>
<name>A0A9X1TCL8_9BACT</name>
<organism evidence="2 3">
    <name type="scientific">Dyadobacter chenwenxiniae</name>
    <dbReference type="NCBI Taxonomy" id="2906456"/>
    <lineage>
        <taxon>Bacteria</taxon>
        <taxon>Pseudomonadati</taxon>
        <taxon>Bacteroidota</taxon>
        <taxon>Cytophagia</taxon>
        <taxon>Cytophagales</taxon>
        <taxon>Spirosomataceae</taxon>
        <taxon>Dyadobacter</taxon>
    </lineage>
</organism>
<evidence type="ECO:0000256" key="1">
    <source>
        <dbReference type="SAM" id="SignalP"/>
    </source>
</evidence>
<dbReference type="AlphaFoldDB" id="A0A9X1TCL8"/>
<reference evidence="2" key="1">
    <citation type="submission" date="2021-12" db="EMBL/GenBank/DDBJ databases">
        <title>Novel species in genus Dyadobacter.</title>
        <authorList>
            <person name="Ma C."/>
        </authorList>
    </citation>
    <scope>NUCLEOTIDE SEQUENCE</scope>
    <source>
        <strain evidence="2">LJ419</strain>
    </source>
</reference>
<comment type="caution">
    <text evidence="2">The sequence shown here is derived from an EMBL/GenBank/DDBJ whole genome shotgun (WGS) entry which is preliminary data.</text>
</comment>
<evidence type="ECO:0000313" key="3">
    <source>
        <dbReference type="Proteomes" id="UP001139000"/>
    </source>
</evidence>
<evidence type="ECO:0008006" key="4">
    <source>
        <dbReference type="Google" id="ProtNLM"/>
    </source>
</evidence>
<gene>
    <name evidence="2" type="ORF">LXM26_01870</name>
</gene>
<proteinExistence type="predicted"/>
<feature type="signal peptide" evidence="1">
    <location>
        <begin position="1"/>
        <end position="19"/>
    </location>
</feature>
<protein>
    <recommendedName>
        <fullName evidence="4">DUF5723 domain-containing protein</fullName>
    </recommendedName>
</protein>
<dbReference type="RefSeq" id="WP_234652842.1">
    <property type="nucleotide sequence ID" value="NZ_CP094997.1"/>
</dbReference>
<keyword evidence="1" id="KW-0732">Signal</keyword>
<dbReference type="Proteomes" id="UP001139000">
    <property type="component" value="Unassembled WGS sequence"/>
</dbReference>
<feature type="chain" id="PRO_5040775171" description="DUF5723 domain-containing protein" evidence="1">
    <location>
        <begin position="20"/>
        <end position="414"/>
    </location>
</feature>
<sequence>MKKCIYIFGLSLCYCAAYSQDSTEIKFSEEQDTLVQQRFIDRYENVFMTKVPTRHMFKLSLNFVPNSLFAVDNNALQTTSYGLGYEYKISPSFSVGTDILINGAWGSSIGFAGALDGNIYGRWYYDMRHRINKGINVNNFTGTYVAIVAGKRWGKLEVDYQFSTIGIEFGLQRRFLNNGRIEFAIGASYQQYSKGHYPVQLGYGVHNAADFVIASRTSMGLAFGDWKRNKNVKICEVLRCDENVHQQWKLLWPKLYLSSQFIQSTLGLAFERKFGSSPISVNAQVLTDYMRIASRGPAPYPKIVSNDVQVWPSLQLRYYLDQKQAMRNGKGGQNLSGLYIGPHSDFVFYQSETIYGVGRPKRHLGLGVAAGFQQTLLRKAYVDLSLSASHNLLHTPPDVKPLLASFRAGFGITL</sequence>